<evidence type="ECO:0000256" key="1">
    <source>
        <dbReference type="SAM" id="Phobius"/>
    </source>
</evidence>
<keyword evidence="3" id="KW-1185">Reference proteome</keyword>
<proteinExistence type="predicted"/>
<dbReference type="STRING" id="399736.SAMN04489720_0849"/>
<sequence>MRIARIALLAAGVGATGFGVVLLLVTQRFDQLLSLGAWLAGAIIVHDGILAPATTLTTRTLDRVGHVLPDRSRTVIRMAWGVGACLTLLAVPLVIAQARGARNESVLAGDYVRDLLLLWAAIAAVTLLAAGIGFVRSRRTSGTPPTTAP</sequence>
<keyword evidence="1" id="KW-0812">Transmembrane</keyword>
<feature type="transmembrane region" description="Helical" evidence="1">
    <location>
        <begin position="74"/>
        <end position="96"/>
    </location>
</feature>
<feature type="transmembrane region" description="Helical" evidence="1">
    <location>
        <begin position="32"/>
        <end position="53"/>
    </location>
</feature>
<dbReference type="RefSeq" id="WP_092502725.1">
    <property type="nucleotide sequence ID" value="NZ_LT629695.1"/>
</dbReference>
<protein>
    <submittedName>
        <fullName evidence="2">Uncharacterized protein</fullName>
    </submittedName>
</protein>
<name>A0A1G8BBL9_9MICO</name>
<dbReference type="AlphaFoldDB" id="A0A1G8BBL9"/>
<feature type="transmembrane region" description="Helical" evidence="1">
    <location>
        <begin position="116"/>
        <end position="135"/>
    </location>
</feature>
<reference evidence="3" key="1">
    <citation type="submission" date="2016-10" db="EMBL/GenBank/DDBJ databases">
        <authorList>
            <person name="Varghese N."/>
            <person name="Submissions S."/>
        </authorList>
    </citation>
    <scope>NUCLEOTIDE SEQUENCE [LARGE SCALE GENOMIC DNA]</scope>
    <source>
        <strain evidence="3">DSM 22002</strain>
    </source>
</reference>
<dbReference type="Proteomes" id="UP000198822">
    <property type="component" value="Chromosome I"/>
</dbReference>
<organism evidence="2 3">
    <name type="scientific">Agrococcus jejuensis</name>
    <dbReference type="NCBI Taxonomy" id="399736"/>
    <lineage>
        <taxon>Bacteria</taxon>
        <taxon>Bacillati</taxon>
        <taxon>Actinomycetota</taxon>
        <taxon>Actinomycetes</taxon>
        <taxon>Micrococcales</taxon>
        <taxon>Microbacteriaceae</taxon>
        <taxon>Agrococcus</taxon>
    </lineage>
</organism>
<keyword evidence="1" id="KW-0472">Membrane</keyword>
<feature type="transmembrane region" description="Helical" evidence="1">
    <location>
        <begin position="7"/>
        <end position="26"/>
    </location>
</feature>
<gene>
    <name evidence="2" type="ORF">SAMN04489720_0849</name>
</gene>
<accession>A0A1G8BBL9</accession>
<dbReference type="OrthoDB" id="4950602at2"/>
<evidence type="ECO:0000313" key="3">
    <source>
        <dbReference type="Proteomes" id="UP000198822"/>
    </source>
</evidence>
<dbReference type="EMBL" id="LT629695">
    <property type="protein sequence ID" value="SDH30504.1"/>
    <property type="molecule type" value="Genomic_DNA"/>
</dbReference>
<keyword evidence="1" id="KW-1133">Transmembrane helix</keyword>
<evidence type="ECO:0000313" key="2">
    <source>
        <dbReference type="EMBL" id="SDH30504.1"/>
    </source>
</evidence>